<protein>
    <submittedName>
        <fullName evidence="2">Unnamed protein product</fullName>
    </submittedName>
</protein>
<gene>
    <name evidence="2" type="ORF">Pfra01_002735700</name>
</gene>
<sequence length="93" mass="10189">MVDTRPDLALYTRDVSQLLINPGTEYRITVARGFKYLSGIGDHDLLRGGSKILDRAIVFEHLIAYKDSDNANSPDTGRSAGGYSTMIDQSPIS</sequence>
<accession>A0A9W7D8Q9</accession>
<proteinExistence type="predicted"/>
<keyword evidence="3" id="KW-1185">Reference proteome</keyword>
<evidence type="ECO:0000313" key="2">
    <source>
        <dbReference type="EMBL" id="GMF62772.1"/>
    </source>
</evidence>
<dbReference type="Proteomes" id="UP001165121">
    <property type="component" value="Unassembled WGS sequence"/>
</dbReference>
<organism evidence="2 3">
    <name type="scientific">Phytophthora fragariaefolia</name>
    <dbReference type="NCBI Taxonomy" id="1490495"/>
    <lineage>
        <taxon>Eukaryota</taxon>
        <taxon>Sar</taxon>
        <taxon>Stramenopiles</taxon>
        <taxon>Oomycota</taxon>
        <taxon>Peronosporomycetes</taxon>
        <taxon>Peronosporales</taxon>
        <taxon>Peronosporaceae</taxon>
        <taxon>Phytophthora</taxon>
    </lineage>
</organism>
<name>A0A9W7D8Q9_9STRA</name>
<dbReference type="AlphaFoldDB" id="A0A9W7D8Q9"/>
<dbReference type="OrthoDB" id="3344688at2759"/>
<dbReference type="EMBL" id="BSXT01006666">
    <property type="protein sequence ID" value="GMF62772.1"/>
    <property type="molecule type" value="Genomic_DNA"/>
</dbReference>
<reference evidence="2" key="1">
    <citation type="submission" date="2023-04" db="EMBL/GenBank/DDBJ databases">
        <title>Phytophthora fragariaefolia NBRC 109709.</title>
        <authorList>
            <person name="Ichikawa N."/>
            <person name="Sato H."/>
            <person name="Tonouchi N."/>
        </authorList>
    </citation>
    <scope>NUCLEOTIDE SEQUENCE</scope>
    <source>
        <strain evidence="2">NBRC 109709</strain>
    </source>
</reference>
<evidence type="ECO:0000313" key="3">
    <source>
        <dbReference type="Proteomes" id="UP001165121"/>
    </source>
</evidence>
<comment type="caution">
    <text evidence="2">The sequence shown here is derived from an EMBL/GenBank/DDBJ whole genome shotgun (WGS) entry which is preliminary data.</text>
</comment>
<feature type="region of interest" description="Disordered" evidence="1">
    <location>
        <begin position="68"/>
        <end position="93"/>
    </location>
</feature>
<evidence type="ECO:0000256" key="1">
    <source>
        <dbReference type="SAM" id="MobiDB-lite"/>
    </source>
</evidence>